<gene>
    <name evidence="2" type="primary">RNF24</name>
    <name evidence="2" type="synonym">rnf24</name>
</gene>
<organism evidence="2 3">
    <name type="scientific">Scleropages formosus</name>
    <name type="common">Asian bonytongue</name>
    <name type="synonym">Osteoglossum formosum</name>
    <dbReference type="NCBI Taxonomy" id="113540"/>
    <lineage>
        <taxon>Eukaryota</taxon>
        <taxon>Metazoa</taxon>
        <taxon>Chordata</taxon>
        <taxon>Craniata</taxon>
        <taxon>Vertebrata</taxon>
        <taxon>Euteleostomi</taxon>
        <taxon>Actinopterygii</taxon>
        <taxon>Neopterygii</taxon>
        <taxon>Teleostei</taxon>
        <taxon>Osteoglossocephala</taxon>
        <taxon>Osteoglossomorpha</taxon>
        <taxon>Osteoglossiformes</taxon>
        <taxon>Osteoglossidae</taxon>
        <taxon>Scleropages</taxon>
    </lineage>
</organism>
<keyword evidence="1" id="KW-0472">Membrane</keyword>
<evidence type="ECO:0000313" key="2">
    <source>
        <dbReference type="Ensembl" id="ENSSFOP00015029614.1"/>
    </source>
</evidence>
<keyword evidence="3" id="KW-1185">Reference proteome</keyword>
<reference evidence="2" key="3">
    <citation type="submission" date="2025-09" db="UniProtKB">
        <authorList>
            <consortium name="Ensembl"/>
        </authorList>
    </citation>
    <scope>IDENTIFICATION</scope>
</reference>
<evidence type="ECO:0000313" key="3">
    <source>
        <dbReference type="Proteomes" id="UP000694397"/>
    </source>
</evidence>
<proteinExistence type="predicted"/>
<reference evidence="2 3" key="1">
    <citation type="submission" date="2019-04" db="EMBL/GenBank/DDBJ databases">
        <authorList>
            <consortium name="Wellcome Sanger Institute Data Sharing"/>
        </authorList>
    </citation>
    <scope>NUCLEOTIDE SEQUENCE [LARGE SCALE GENOMIC DNA]</scope>
</reference>
<keyword evidence="1" id="KW-1133">Transmembrane helix</keyword>
<dbReference type="OrthoDB" id="8062037at2759"/>
<evidence type="ECO:0000256" key="1">
    <source>
        <dbReference type="SAM" id="Phobius"/>
    </source>
</evidence>
<dbReference type="AlphaFoldDB" id="A0A8C9S488"/>
<sequence>MISDSHRYSFRMPNIGFQNLPLNIYIVVFGTAIFVFILSLLFCCYLIRMSVTLPRLCCQFYRPLSLKSERLRLLVMEATAPSPQGAVRLQTGEDAILRFPPRHVGSGVREAAHDQGFPTSPLHVWRSRSLQRDSEMFTQASFRRLSPSAPPPSRKHNAIEHLVTASWPVLSLHNATPEERGGSLFPVPTITYAHAR</sequence>
<name>A0A8C9S488_SCLFO</name>
<dbReference type="Ensembl" id="ENSSFOT00015029951.2">
    <property type="protein sequence ID" value="ENSSFOP00015029614.1"/>
    <property type="gene ID" value="ENSSFOG00015019018.2"/>
</dbReference>
<dbReference type="GeneTree" id="ENSGT00940000159443"/>
<accession>A0A8C9S488</accession>
<protein>
    <submittedName>
        <fullName evidence="2">Ring finger protein 24</fullName>
    </submittedName>
</protein>
<feature type="transmembrane region" description="Helical" evidence="1">
    <location>
        <begin position="22"/>
        <end position="47"/>
    </location>
</feature>
<dbReference type="Proteomes" id="UP000694397">
    <property type="component" value="Chromosome 16"/>
</dbReference>
<keyword evidence="1" id="KW-0812">Transmembrane</keyword>
<reference evidence="2" key="2">
    <citation type="submission" date="2025-08" db="UniProtKB">
        <authorList>
            <consortium name="Ensembl"/>
        </authorList>
    </citation>
    <scope>IDENTIFICATION</scope>
</reference>